<dbReference type="Gene3D" id="1.20.1740.10">
    <property type="entry name" value="Amino acid/polyamine transporter I"/>
    <property type="match status" value="1"/>
</dbReference>
<protein>
    <submittedName>
        <fullName evidence="7">Amino acid carrier 1</fullName>
    </submittedName>
</protein>
<name>A0A699ZZU4_HAELA</name>
<keyword evidence="4" id="KW-1133">Transmembrane helix</keyword>
<dbReference type="Proteomes" id="UP000485058">
    <property type="component" value="Unassembled WGS sequence"/>
</dbReference>
<feature type="chain" id="PRO_5025690705" evidence="6">
    <location>
        <begin position="25"/>
        <end position="60"/>
    </location>
</feature>
<organism evidence="7 8">
    <name type="scientific">Haematococcus lacustris</name>
    <name type="common">Green alga</name>
    <name type="synonym">Haematococcus pluvialis</name>
    <dbReference type="NCBI Taxonomy" id="44745"/>
    <lineage>
        <taxon>Eukaryota</taxon>
        <taxon>Viridiplantae</taxon>
        <taxon>Chlorophyta</taxon>
        <taxon>core chlorophytes</taxon>
        <taxon>Chlorophyceae</taxon>
        <taxon>CS clade</taxon>
        <taxon>Chlamydomonadales</taxon>
        <taxon>Haematococcaceae</taxon>
        <taxon>Haematococcus</taxon>
    </lineage>
</organism>
<keyword evidence="3" id="KW-0812">Transmembrane</keyword>
<keyword evidence="6" id="KW-0732">Signal</keyword>
<dbReference type="AlphaFoldDB" id="A0A699ZZU4"/>
<evidence type="ECO:0000313" key="8">
    <source>
        <dbReference type="Proteomes" id="UP000485058"/>
    </source>
</evidence>
<dbReference type="EMBL" id="BLLF01001906">
    <property type="protein sequence ID" value="GFH21792.1"/>
    <property type="molecule type" value="Genomic_DNA"/>
</dbReference>
<evidence type="ECO:0000256" key="5">
    <source>
        <dbReference type="ARBA" id="ARBA00023136"/>
    </source>
</evidence>
<dbReference type="PANTHER" id="PTHR45649:SF26">
    <property type="entry name" value="OS04G0435100 PROTEIN"/>
    <property type="match status" value="1"/>
</dbReference>
<comment type="subcellular location">
    <subcellularLocation>
        <location evidence="1">Membrane</location>
        <topology evidence="1">Multi-pass membrane protein</topology>
    </subcellularLocation>
</comment>
<keyword evidence="2" id="KW-0813">Transport</keyword>
<evidence type="ECO:0000313" key="7">
    <source>
        <dbReference type="EMBL" id="GFH21792.1"/>
    </source>
</evidence>
<keyword evidence="8" id="KW-1185">Reference proteome</keyword>
<keyword evidence="5" id="KW-0472">Membrane</keyword>
<dbReference type="GO" id="GO:0022857">
    <property type="term" value="F:transmembrane transporter activity"/>
    <property type="evidence" value="ECO:0007669"/>
    <property type="project" value="InterPro"/>
</dbReference>
<comment type="caution">
    <text evidence="7">The sequence shown here is derived from an EMBL/GenBank/DDBJ whole genome shotgun (WGS) entry which is preliminary data.</text>
</comment>
<feature type="signal peptide" evidence="6">
    <location>
        <begin position="1"/>
        <end position="24"/>
    </location>
</feature>
<gene>
    <name evidence="7" type="ORF">HaLaN_19159</name>
</gene>
<accession>A0A699ZZU4</accession>
<dbReference type="PANTHER" id="PTHR45649">
    <property type="entry name" value="AMINO-ACID PERMEASE BAT1"/>
    <property type="match status" value="1"/>
</dbReference>
<dbReference type="GO" id="GO:0016020">
    <property type="term" value="C:membrane"/>
    <property type="evidence" value="ECO:0007669"/>
    <property type="project" value="UniProtKB-SubCell"/>
</dbReference>
<sequence>MWGWVLVSCFSMAIALSTAELVSAFPTSGGYYYWSFMLAPHKHRRLACWMTGWMHVLSQV</sequence>
<evidence type="ECO:0000256" key="4">
    <source>
        <dbReference type="ARBA" id="ARBA00022989"/>
    </source>
</evidence>
<evidence type="ECO:0000256" key="3">
    <source>
        <dbReference type="ARBA" id="ARBA00022692"/>
    </source>
</evidence>
<reference evidence="7 8" key="1">
    <citation type="submission" date="2020-02" db="EMBL/GenBank/DDBJ databases">
        <title>Draft genome sequence of Haematococcus lacustris strain NIES-144.</title>
        <authorList>
            <person name="Morimoto D."/>
            <person name="Nakagawa S."/>
            <person name="Yoshida T."/>
            <person name="Sawayama S."/>
        </authorList>
    </citation>
    <scope>NUCLEOTIDE SEQUENCE [LARGE SCALE GENOMIC DNA]</scope>
    <source>
        <strain evidence="7 8">NIES-144</strain>
    </source>
</reference>
<proteinExistence type="predicted"/>
<evidence type="ECO:0000256" key="1">
    <source>
        <dbReference type="ARBA" id="ARBA00004141"/>
    </source>
</evidence>
<evidence type="ECO:0000256" key="2">
    <source>
        <dbReference type="ARBA" id="ARBA00022448"/>
    </source>
</evidence>
<evidence type="ECO:0000256" key="6">
    <source>
        <dbReference type="SAM" id="SignalP"/>
    </source>
</evidence>